<comment type="similarity">
    <text evidence="1">Belongs to the LacAB/RpiB family.</text>
</comment>
<evidence type="ECO:0000313" key="5">
    <source>
        <dbReference type="Proteomes" id="UP000243884"/>
    </source>
</evidence>
<evidence type="ECO:0000256" key="1">
    <source>
        <dbReference type="ARBA" id="ARBA00008754"/>
    </source>
</evidence>
<accession>A0A1W1ZDD6</accession>
<proteinExistence type="inferred from homology"/>
<dbReference type="InterPro" id="IPR036569">
    <property type="entry name" value="RpiB_LacA_LacB_sf"/>
</dbReference>
<dbReference type="NCBIfam" id="TIGR00689">
    <property type="entry name" value="rpiB_lacA_lacB"/>
    <property type="match status" value="1"/>
</dbReference>
<dbReference type="GO" id="GO:0009052">
    <property type="term" value="P:pentose-phosphate shunt, non-oxidative branch"/>
    <property type="evidence" value="ECO:0007669"/>
    <property type="project" value="TreeGrafter"/>
</dbReference>
<organism evidence="4 5">
    <name type="scientific">Aerococcus suis</name>
    <dbReference type="NCBI Taxonomy" id="371602"/>
    <lineage>
        <taxon>Bacteria</taxon>
        <taxon>Bacillati</taxon>
        <taxon>Bacillota</taxon>
        <taxon>Bacilli</taxon>
        <taxon>Lactobacillales</taxon>
        <taxon>Aerococcaceae</taxon>
        <taxon>Aerococcus</taxon>
    </lineage>
</organism>
<gene>
    <name evidence="4" type="ORF">SAMN04487984_1269</name>
</gene>
<name>A0A1W1ZDD6_9LACT</name>
<dbReference type="Proteomes" id="UP000243884">
    <property type="component" value="Unassembled WGS sequence"/>
</dbReference>
<evidence type="ECO:0000313" key="4">
    <source>
        <dbReference type="EMBL" id="SMC46171.1"/>
    </source>
</evidence>
<reference evidence="5" key="1">
    <citation type="submission" date="2017-04" db="EMBL/GenBank/DDBJ databases">
        <authorList>
            <person name="Varghese N."/>
            <person name="Submissions S."/>
        </authorList>
    </citation>
    <scope>NUCLEOTIDE SEQUENCE [LARGE SCALE GENOMIC DNA]</scope>
    <source>
        <strain evidence="5">DSM 21500</strain>
    </source>
</reference>
<evidence type="ECO:0000256" key="3">
    <source>
        <dbReference type="ARBA" id="ARBA00023235"/>
    </source>
</evidence>
<dbReference type="RefSeq" id="WP_084099379.1">
    <property type="nucleotide sequence ID" value="NZ_FWXK01000007.1"/>
</dbReference>
<dbReference type="NCBIfam" id="NF006380">
    <property type="entry name" value="PRK08621.1"/>
    <property type="match status" value="1"/>
</dbReference>
<dbReference type="PIRSF" id="PIRSF005384">
    <property type="entry name" value="RpiB_LacA_B"/>
    <property type="match status" value="1"/>
</dbReference>
<keyword evidence="2" id="KW-0423">Lactose metabolism</keyword>
<dbReference type="SUPFAM" id="SSF89623">
    <property type="entry name" value="Ribose/Galactose isomerase RpiB/AlsB"/>
    <property type="match status" value="1"/>
</dbReference>
<dbReference type="AlphaFoldDB" id="A0A1W1ZDD6"/>
<dbReference type="GO" id="GO:0005988">
    <property type="term" value="P:lactose metabolic process"/>
    <property type="evidence" value="ECO:0007669"/>
    <property type="project" value="UniProtKB-KW"/>
</dbReference>
<dbReference type="Gene3D" id="3.40.1400.10">
    <property type="entry name" value="Sugar-phosphate isomerase, RpiB/LacA/LacB"/>
    <property type="match status" value="1"/>
</dbReference>
<dbReference type="GO" id="GO:0019316">
    <property type="term" value="P:D-allose catabolic process"/>
    <property type="evidence" value="ECO:0007669"/>
    <property type="project" value="TreeGrafter"/>
</dbReference>
<keyword evidence="3 4" id="KW-0413">Isomerase</keyword>
<dbReference type="InterPro" id="IPR003500">
    <property type="entry name" value="RpiB_LacA_LacB"/>
</dbReference>
<dbReference type="PANTHER" id="PTHR30345:SF5">
    <property type="entry name" value="GALACTOSE-6-PHOSPHATE ISOMERASE SUBUNIT LACA"/>
    <property type="match status" value="1"/>
</dbReference>
<dbReference type="EMBL" id="FWXK01000007">
    <property type="protein sequence ID" value="SMC46171.1"/>
    <property type="molecule type" value="Genomic_DNA"/>
</dbReference>
<protein>
    <submittedName>
        <fullName evidence="4">Galactose-6-phosphate isomerase lacA subunit</fullName>
    </submittedName>
</protein>
<sequence>MKVFLASDKDGLKLKNFIHENIKDDYEVVDLTPEGEADFVESSKKMVEALDFGKSEDLGVIFDAYGVGSFMASNKHKGMIVGEISDERSAYMTRQHNNTKLISLGSEILGEGLALNVVSEFLKASYDGGRHQVRVDMLNEMC</sequence>
<dbReference type="OrthoDB" id="1778624at2"/>
<evidence type="ECO:0000256" key="2">
    <source>
        <dbReference type="ARBA" id="ARBA00022736"/>
    </source>
</evidence>
<dbReference type="Pfam" id="PF02502">
    <property type="entry name" value="LacAB_rpiB"/>
    <property type="match status" value="1"/>
</dbReference>
<dbReference type="STRING" id="371602.SAMN04487984_1269"/>
<dbReference type="PANTHER" id="PTHR30345">
    <property type="entry name" value="RIBOSE-5-PHOSPHATE ISOMERASE B"/>
    <property type="match status" value="1"/>
</dbReference>
<keyword evidence="5" id="KW-1185">Reference proteome</keyword>
<dbReference type="GO" id="GO:0004751">
    <property type="term" value="F:ribose-5-phosphate isomerase activity"/>
    <property type="evidence" value="ECO:0007669"/>
    <property type="project" value="TreeGrafter"/>
</dbReference>